<accession>A0AA39M321</accession>
<dbReference type="AlphaFoldDB" id="A0AA39M321"/>
<evidence type="ECO:0000256" key="1">
    <source>
        <dbReference type="ARBA" id="ARBA00004613"/>
    </source>
</evidence>
<protein>
    <recommendedName>
        <fullName evidence="10">Fatty-acid and retinol-binding protein 1</fullName>
    </recommendedName>
</protein>
<comment type="subcellular location">
    <subcellularLocation>
        <location evidence="1">Secreted</location>
    </subcellularLocation>
</comment>
<evidence type="ECO:0000256" key="2">
    <source>
        <dbReference type="ARBA" id="ARBA00006648"/>
    </source>
</evidence>
<evidence type="ECO:0000256" key="3">
    <source>
        <dbReference type="ARBA" id="ARBA00022525"/>
    </source>
</evidence>
<sequence>MRTLILLALVGLAASRPLSKRAADVPQGEATGLIMYLMYEEIFDKETYDSMLETVQHCRVKLNGALLPVEFYDFLKSITKKDFEAVKEGGKVLLYRLIMQSKKAANEQILEVKKLYPDFYAKALKMVVSLKKRWSALSPETRKLTTGLWKDFVDYVESDNTTFADVLNKYAQWPAKNKKELDKIFPKLSIFLDELRKDPERFNQKSIEETVDKIVEVLNRK</sequence>
<organism evidence="8 9">
    <name type="scientific">Steinernema hermaphroditum</name>
    <dbReference type="NCBI Taxonomy" id="289476"/>
    <lineage>
        <taxon>Eukaryota</taxon>
        <taxon>Metazoa</taxon>
        <taxon>Ecdysozoa</taxon>
        <taxon>Nematoda</taxon>
        <taxon>Chromadorea</taxon>
        <taxon>Rhabditida</taxon>
        <taxon>Tylenchina</taxon>
        <taxon>Panagrolaimomorpha</taxon>
        <taxon>Strongyloidoidea</taxon>
        <taxon>Steinernematidae</taxon>
        <taxon>Steinernema</taxon>
    </lineage>
</organism>
<name>A0AA39M321_9BILA</name>
<keyword evidence="4 7" id="KW-0732">Signal</keyword>
<evidence type="ECO:0000313" key="8">
    <source>
        <dbReference type="EMBL" id="KAK0418908.1"/>
    </source>
</evidence>
<feature type="chain" id="PRO_5041282641" description="Fatty-acid and retinol-binding protein 1" evidence="7">
    <location>
        <begin position="16"/>
        <end position="221"/>
    </location>
</feature>
<proteinExistence type="inferred from homology"/>
<reference evidence="8" key="1">
    <citation type="submission" date="2023-06" db="EMBL/GenBank/DDBJ databases">
        <title>Genomic analysis of the entomopathogenic nematode Steinernema hermaphroditum.</title>
        <authorList>
            <person name="Schwarz E.M."/>
            <person name="Heppert J.K."/>
            <person name="Baniya A."/>
            <person name="Schwartz H.T."/>
            <person name="Tan C.-H."/>
            <person name="Antoshechkin I."/>
            <person name="Sternberg P.W."/>
            <person name="Goodrich-Blair H."/>
            <person name="Dillman A.R."/>
        </authorList>
    </citation>
    <scope>NUCLEOTIDE SEQUENCE</scope>
    <source>
        <strain evidence="8">PS9179</strain>
        <tissue evidence="8">Whole animal</tissue>
    </source>
</reference>
<gene>
    <name evidence="8" type="ORF">QR680_013845</name>
</gene>
<evidence type="ECO:0000256" key="5">
    <source>
        <dbReference type="ARBA" id="ARBA00023054"/>
    </source>
</evidence>
<evidence type="ECO:0000256" key="4">
    <source>
        <dbReference type="ARBA" id="ARBA00022729"/>
    </source>
</evidence>
<dbReference type="EMBL" id="JAUCMV010000002">
    <property type="protein sequence ID" value="KAK0418908.1"/>
    <property type="molecule type" value="Genomic_DNA"/>
</dbReference>
<dbReference type="Proteomes" id="UP001175271">
    <property type="component" value="Unassembled WGS sequence"/>
</dbReference>
<dbReference type="InterPro" id="IPR008632">
    <property type="entry name" value="Gp-FAR-1"/>
</dbReference>
<evidence type="ECO:0008006" key="10">
    <source>
        <dbReference type="Google" id="ProtNLM"/>
    </source>
</evidence>
<dbReference type="Gene3D" id="1.20.120.1100">
    <property type="match status" value="1"/>
</dbReference>
<keyword evidence="5" id="KW-0175">Coiled coil</keyword>
<feature type="signal peptide" evidence="7">
    <location>
        <begin position="1"/>
        <end position="15"/>
    </location>
</feature>
<evidence type="ECO:0000313" key="9">
    <source>
        <dbReference type="Proteomes" id="UP001175271"/>
    </source>
</evidence>
<keyword evidence="3" id="KW-0964">Secreted</keyword>
<comment type="caution">
    <text evidence="8">The sequence shown here is derived from an EMBL/GenBank/DDBJ whole genome shotgun (WGS) entry which is preliminary data.</text>
</comment>
<comment type="similarity">
    <text evidence="2">Belongs to the fatty-acid and retinol-binding protein (FARBP) family.</text>
</comment>
<dbReference type="GO" id="GO:0005576">
    <property type="term" value="C:extracellular region"/>
    <property type="evidence" value="ECO:0007669"/>
    <property type="project" value="UniProtKB-SubCell"/>
</dbReference>
<dbReference type="Pfam" id="PF05823">
    <property type="entry name" value="Gp-FAR-1"/>
    <property type="match status" value="1"/>
</dbReference>
<keyword evidence="9" id="KW-1185">Reference proteome</keyword>
<keyword evidence="6" id="KW-0446">Lipid-binding</keyword>
<dbReference type="GO" id="GO:0008289">
    <property type="term" value="F:lipid binding"/>
    <property type="evidence" value="ECO:0007669"/>
    <property type="project" value="UniProtKB-KW"/>
</dbReference>
<evidence type="ECO:0000256" key="6">
    <source>
        <dbReference type="ARBA" id="ARBA00023121"/>
    </source>
</evidence>
<evidence type="ECO:0000256" key="7">
    <source>
        <dbReference type="SAM" id="SignalP"/>
    </source>
</evidence>